<dbReference type="OrthoDB" id="10248513at2759"/>
<dbReference type="Proteomes" id="UP000034680">
    <property type="component" value="Unassembled WGS sequence"/>
</dbReference>
<keyword evidence="6" id="KW-0408">Iron</keyword>
<dbReference type="InterPro" id="IPR027443">
    <property type="entry name" value="IPNS-like_sf"/>
</dbReference>
<dbReference type="GO" id="GO:0016705">
    <property type="term" value="F:oxidoreductase activity, acting on paired donors, with incorporation or reduction of molecular oxygen"/>
    <property type="evidence" value="ECO:0007669"/>
    <property type="project" value="InterPro"/>
</dbReference>
<dbReference type="InterPro" id="IPR036396">
    <property type="entry name" value="Cyt_P450_sf"/>
</dbReference>
<evidence type="ECO:0000313" key="11">
    <source>
        <dbReference type="Proteomes" id="UP000034680"/>
    </source>
</evidence>
<evidence type="ECO:0000256" key="3">
    <source>
        <dbReference type="ARBA" id="ARBA00022617"/>
    </source>
</evidence>
<evidence type="ECO:0000256" key="4">
    <source>
        <dbReference type="ARBA" id="ARBA00022723"/>
    </source>
</evidence>
<dbReference type="PANTHER" id="PTHR46206:SF1">
    <property type="entry name" value="P450, PUTATIVE (EUROFUNG)-RELATED"/>
    <property type="match status" value="1"/>
</dbReference>
<evidence type="ECO:0000256" key="1">
    <source>
        <dbReference type="ARBA" id="ARBA00001971"/>
    </source>
</evidence>
<evidence type="ECO:0000256" key="8">
    <source>
        <dbReference type="SAM" id="SignalP"/>
    </source>
</evidence>
<keyword evidence="7" id="KW-0503">Monooxygenase</keyword>
<evidence type="ECO:0000259" key="9">
    <source>
        <dbReference type="Pfam" id="PF03171"/>
    </source>
</evidence>
<dbReference type="SUPFAM" id="SSF51197">
    <property type="entry name" value="Clavaminate synthase-like"/>
    <property type="match status" value="1"/>
</dbReference>
<dbReference type="SUPFAM" id="SSF48264">
    <property type="entry name" value="Cytochrome P450"/>
    <property type="match status" value="1"/>
</dbReference>
<comment type="similarity">
    <text evidence="2">Belongs to the cytochrome P450 family.</text>
</comment>
<sequence>MGFIMSFLGSGVFLGFLPKPLKVLAAPLVTLPTRKHEKAFTRLVRPGIEERLKQHEQRLASDPEKTAVAPEPNDFLQWTINHAMKNGDPHFYKVETLAGLQLLLNFTSIHTSTFAITHVILDLASSKQEYIDDLREEITTVLADHGGVWSKQALSKMDKLDSTMRESQRLNMPSPVGVLRRVVAKDGVTTPSGVHLPRTSVIAVNAWAIHDGEDIYGSNTDQFKPFRFAEKRADESTDYVERARQTWSTTSAEYLSFGAGRSYYKNQEKGEYACVLNDLFRTLAAPLDLDVFLNSPHDSPAAVAECRKAAEALITYGALVLHDSRVSPDDNEGFLDLLEDYFAQPADLLSRDERPELSYQIGATLENTEKPKCAVDEPCLDVIRRLAPDQRPLDIMGHQPDPKCRFFWNMREDPPYETKFPGLNAANVVPEAPQIRERWTPTMNLWGNSMKNAVSGLAEMAAAGLGIPEATFREAGRYGPHILAPTASDLVKYGQKDTILAGFHTDLNFLTIHGRSRYPGLHIWARNTGERIAVKIPPGNYLLVQAGKQLEHITGGLVKAGYHEVVVNDKTLDTIERRRGEFPDRPLVRISSTFFWHLASDFDLSPIPELAEKAKALRLEQLNLGRDEGDEVQYPGMKVGEQVQNELKHIALMA</sequence>
<dbReference type="Gene3D" id="1.10.630.10">
    <property type="entry name" value="Cytochrome P450"/>
    <property type="match status" value="1"/>
</dbReference>
<dbReference type="Pfam" id="PF03171">
    <property type="entry name" value="2OG-FeII_Oxy"/>
    <property type="match status" value="1"/>
</dbReference>
<dbReference type="Pfam" id="PF00067">
    <property type="entry name" value="p450"/>
    <property type="match status" value="1"/>
</dbReference>
<feature type="domain" description="Isopenicillin N synthase-like Fe(2+) 2OG dioxygenase" evidence="9">
    <location>
        <begin position="499"/>
        <end position="597"/>
    </location>
</feature>
<accession>A0A0G2FG99</accession>
<comment type="cofactor">
    <cofactor evidence="1">
        <name>heme</name>
        <dbReference type="ChEBI" id="CHEBI:30413"/>
    </cofactor>
</comment>
<evidence type="ECO:0000256" key="5">
    <source>
        <dbReference type="ARBA" id="ARBA00023002"/>
    </source>
</evidence>
<feature type="signal peptide" evidence="8">
    <location>
        <begin position="1"/>
        <end position="25"/>
    </location>
</feature>
<dbReference type="GO" id="GO:0005506">
    <property type="term" value="F:iron ion binding"/>
    <property type="evidence" value="ECO:0007669"/>
    <property type="project" value="InterPro"/>
</dbReference>
<feature type="chain" id="PRO_5002544276" evidence="8">
    <location>
        <begin position="26"/>
        <end position="654"/>
    </location>
</feature>
<gene>
    <name evidence="10" type="ORF">UCDDA912_g06875</name>
</gene>
<evidence type="ECO:0000256" key="7">
    <source>
        <dbReference type="ARBA" id="ARBA00023033"/>
    </source>
</evidence>
<dbReference type="AlphaFoldDB" id="A0A0G2FG99"/>
<keyword evidence="3" id="KW-0349">Heme</keyword>
<dbReference type="InterPro" id="IPR044861">
    <property type="entry name" value="IPNS-like_FE2OG_OXY"/>
</dbReference>
<evidence type="ECO:0000313" key="10">
    <source>
        <dbReference type="EMBL" id="KKY33166.1"/>
    </source>
</evidence>
<dbReference type="STRING" id="1214573.A0A0G2FG99"/>
<dbReference type="FunFam" id="2.60.120.330:FF:000039">
    <property type="entry name" value="Unplaced genomic scaffold supercont1.13, whole genome shotgun sequence"/>
    <property type="match status" value="1"/>
</dbReference>
<dbReference type="PANTHER" id="PTHR46206">
    <property type="entry name" value="CYTOCHROME P450"/>
    <property type="match status" value="1"/>
</dbReference>
<dbReference type="InterPro" id="IPR001128">
    <property type="entry name" value="Cyt_P450"/>
</dbReference>
<keyword evidence="5" id="KW-0560">Oxidoreductase</keyword>
<keyword evidence="8" id="KW-0732">Signal</keyword>
<evidence type="ECO:0000256" key="2">
    <source>
        <dbReference type="ARBA" id="ARBA00010617"/>
    </source>
</evidence>
<name>A0A0G2FG99_9PEZI</name>
<reference evidence="10 11" key="1">
    <citation type="submission" date="2015-05" db="EMBL/GenBank/DDBJ databases">
        <title>Distinctive expansion of gene families associated with plant cell wall degradation and secondary metabolism in the genomes of grapevine trunk pathogens.</title>
        <authorList>
            <person name="Lawrence D.P."/>
            <person name="Travadon R."/>
            <person name="Rolshausen P.E."/>
            <person name="Baumgartner K."/>
        </authorList>
    </citation>
    <scope>NUCLEOTIDE SEQUENCE [LARGE SCALE GENOMIC DNA]</scope>
    <source>
        <strain evidence="10">DA912</strain>
    </source>
</reference>
<dbReference type="Gene3D" id="2.60.120.330">
    <property type="entry name" value="B-lactam Antibiotic, Isopenicillin N Synthase, Chain"/>
    <property type="match status" value="1"/>
</dbReference>
<keyword evidence="11" id="KW-1185">Reference proteome</keyword>
<evidence type="ECO:0000256" key="6">
    <source>
        <dbReference type="ARBA" id="ARBA00023004"/>
    </source>
</evidence>
<dbReference type="EMBL" id="LCUC01000253">
    <property type="protein sequence ID" value="KKY33166.1"/>
    <property type="molecule type" value="Genomic_DNA"/>
</dbReference>
<dbReference type="GO" id="GO:0020037">
    <property type="term" value="F:heme binding"/>
    <property type="evidence" value="ECO:0007669"/>
    <property type="project" value="InterPro"/>
</dbReference>
<comment type="caution">
    <text evidence="10">The sequence shown here is derived from an EMBL/GenBank/DDBJ whole genome shotgun (WGS) entry which is preliminary data.</text>
</comment>
<protein>
    <submittedName>
        <fullName evidence="10">Putative clavaminate synthase-like protein</fullName>
    </submittedName>
</protein>
<organism evidence="10 11">
    <name type="scientific">Diaporthe ampelina</name>
    <dbReference type="NCBI Taxonomy" id="1214573"/>
    <lineage>
        <taxon>Eukaryota</taxon>
        <taxon>Fungi</taxon>
        <taxon>Dikarya</taxon>
        <taxon>Ascomycota</taxon>
        <taxon>Pezizomycotina</taxon>
        <taxon>Sordariomycetes</taxon>
        <taxon>Sordariomycetidae</taxon>
        <taxon>Diaporthales</taxon>
        <taxon>Diaporthaceae</taxon>
        <taxon>Diaporthe</taxon>
    </lineage>
</organism>
<reference evidence="10 11" key="2">
    <citation type="submission" date="2015-05" db="EMBL/GenBank/DDBJ databases">
        <authorList>
            <person name="Morales-Cruz A."/>
            <person name="Amrine K.C."/>
            <person name="Cantu D."/>
        </authorList>
    </citation>
    <scope>NUCLEOTIDE SEQUENCE [LARGE SCALE GENOMIC DNA]</scope>
    <source>
        <strain evidence="10">DA912</strain>
    </source>
</reference>
<proteinExistence type="inferred from homology"/>
<keyword evidence="4" id="KW-0479">Metal-binding</keyword>
<dbReference type="GO" id="GO:0004497">
    <property type="term" value="F:monooxygenase activity"/>
    <property type="evidence" value="ECO:0007669"/>
    <property type="project" value="UniProtKB-KW"/>
</dbReference>
<dbReference type="CDD" id="cd11041">
    <property type="entry name" value="CYP503A1-like"/>
    <property type="match status" value="1"/>
</dbReference>